<evidence type="ECO:0000313" key="4">
    <source>
        <dbReference type="Proteomes" id="UP000199052"/>
    </source>
</evidence>
<accession>A0A1I3C428</accession>
<dbReference type="RefSeq" id="WP_092890506.1">
    <property type="nucleotide sequence ID" value="NZ_FOOI01000029.1"/>
</dbReference>
<evidence type="ECO:0000313" key="3">
    <source>
        <dbReference type="EMBL" id="SFH69335.1"/>
    </source>
</evidence>
<feature type="region of interest" description="Disordered" evidence="1">
    <location>
        <begin position="69"/>
        <end position="209"/>
    </location>
</feature>
<proteinExistence type="predicted"/>
<dbReference type="EMBL" id="FOOI01000029">
    <property type="protein sequence ID" value="SFH69335.1"/>
    <property type="molecule type" value="Genomic_DNA"/>
</dbReference>
<sequence>MTAGPHSGSGAGPVRIPAVAALLAVEARVTRLAGNLTRLRAAGMTAAPAAEAMFEDPLLGLDVVLPRRVGEPDGEQPTGEIMGETSEGVPDAVGAGEWASPRRRGPDRGWSGPWRRPGATPAGASGGLDATPPSRADLPVADGQPVFGVRPGGASVRAGVPADAEADRAAPGAPAVDGRVTEPDPGLRRRNDPALSAPPGPAKPVAAQGFSEYAATAGVPAADAGQLNGATTPRDGALRVSTDPHAALSILRANLTDNPSQPGATREDAGPAPDAAPPPHPTTPARPAAPYAGRPNHPSTTAGHAPEDPEGWATGAQPAPEPSEELVETLLDAMTDRLRLDVLRSYGTTED</sequence>
<organism evidence="3 4">
    <name type="scientific">Actinopolymorpha cephalotaxi</name>
    <dbReference type="NCBI Taxonomy" id="504797"/>
    <lineage>
        <taxon>Bacteria</taxon>
        <taxon>Bacillati</taxon>
        <taxon>Actinomycetota</taxon>
        <taxon>Actinomycetes</taxon>
        <taxon>Propionibacteriales</taxon>
        <taxon>Actinopolymorphaceae</taxon>
        <taxon>Actinopolymorpha</taxon>
    </lineage>
</organism>
<protein>
    <submittedName>
        <fullName evidence="3">Uncharacterized protein</fullName>
    </submittedName>
</protein>
<name>A0A1I3C428_9ACTN</name>
<evidence type="ECO:0000313" key="5">
    <source>
        <dbReference type="Proteomes" id="UP000533017"/>
    </source>
</evidence>
<feature type="compositionally biased region" description="Basic and acidic residues" evidence="1">
    <location>
        <begin position="179"/>
        <end position="192"/>
    </location>
</feature>
<dbReference type="EMBL" id="JACBZA010000001">
    <property type="protein sequence ID" value="NYH85399.1"/>
    <property type="molecule type" value="Genomic_DNA"/>
</dbReference>
<dbReference type="STRING" id="504797.SAMN05421678_12910"/>
<reference evidence="3 4" key="1">
    <citation type="submission" date="2016-10" db="EMBL/GenBank/DDBJ databases">
        <authorList>
            <person name="de Groot N.N."/>
        </authorList>
    </citation>
    <scope>NUCLEOTIDE SEQUENCE [LARGE SCALE GENOMIC DNA]</scope>
    <source>
        <strain evidence="3 4">CPCC 202808</strain>
    </source>
</reference>
<keyword evidence="5" id="KW-1185">Reference proteome</keyword>
<evidence type="ECO:0000256" key="1">
    <source>
        <dbReference type="SAM" id="MobiDB-lite"/>
    </source>
</evidence>
<dbReference type="Proteomes" id="UP000533017">
    <property type="component" value="Unassembled WGS sequence"/>
</dbReference>
<feature type="compositionally biased region" description="Low complexity" evidence="1">
    <location>
        <begin position="285"/>
        <end position="295"/>
    </location>
</feature>
<feature type="compositionally biased region" description="Low complexity" evidence="1">
    <location>
        <begin position="158"/>
        <end position="178"/>
    </location>
</feature>
<feature type="compositionally biased region" description="Pro residues" evidence="1">
    <location>
        <begin position="274"/>
        <end position="284"/>
    </location>
</feature>
<dbReference type="Proteomes" id="UP000199052">
    <property type="component" value="Unassembled WGS sequence"/>
</dbReference>
<reference evidence="2 5" key="2">
    <citation type="submission" date="2020-07" db="EMBL/GenBank/DDBJ databases">
        <title>Sequencing the genomes of 1000 actinobacteria strains.</title>
        <authorList>
            <person name="Klenk H.-P."/>
        </authorList>
    </citation>
    <scope>NUCLEOTIDE SEQUENCE [LARGE SCALE GENOMIC DNA]</scope>
    <source>
        <strain evidence="2 5">DSM 45117</strain>
    </source>
</reference>
<evidence type="ECO:0000313" key="2">
    <source>
        <dbReference type="EMBL" id="NYH85399.1"/>
    </source>
</evidence>
<gene>
    <name evidence="2" type="ORF">FHR37_004250</name>
    <name evidence="3" type="ORF">SAMN05421678_12910</name>
</gene>
<dbReference type="AlphaFoldDB" id="A0A1I3C428"/>
<feature type="region of interest" description="Disordered" evidence="1">
    <location>
        <begin position="221"/>
        <end position="325"/>
    </location>
</feature>